<evidence type="ECO:0000313" key="2">
    <source>
        <dbReference type="EMBL" id="MFC4653995.1"/>
    </source>
</evidence>
<keyword evidence="1" id="KW-0812">Transmembrane</keyword>
<gene>
    <name evidence="2" type="ORF">ACFO3I_03030</name>
</gene>
<name>A0ABV9JJK9_9GAMM</name>
<evidence type="ECO:0000256" key="1">
    <source>
        <dbReference type="SAM" id="Phobius"/>
    </source>
</evidence>
<dbReference type="Proteomes" id="UP001595962">
    <property type="component" value="Unassembled WGS sequence"/>
</dbReference>
<keyword evidence="1" id="KW-0472">Membrane</keyword>
<dbReference type="EMBL" id="JBHSGB010000002">
    <property type="protein sequence ID" value="MFC4653995.1"/>
    <property type="molecule type" value="Genomic_DNA"/>
</dbReference>
<sequence>MIELTQRQVAEVQGAGFGEGSAAIGVALGIGSSTFGGSLGSIGVFAAFGAAPFAAGAMVILAFYAGYQMMQ</sequence>
<reference evidence="3" key="1">
    <citation type="journal article" date="2019" name="Int. J. Syst. Evol. Microbiol.">
        <title>The Global Catalogue of Microorganisms (GCM) 10K type strain sequencing project: providing services to taxonomists for standard genome sequencing and annotation.</title>
        <authorList>
            <consortium name="The Broad Institute Genomics Platform"/>
            <consortium name="The Broad Institute Genome Sequencing Center for Infectious Disease"/>
            <person name="Wu L."/>
            <person name="Ma J."/>
        </authorList>
    </citation>
    <scope>NUCLEOTIDE SEQUENCE [LARGE SCALE GENOMIC DNA]</scope>
    <source>
        <strain evidence="3">DT28</strain>
    </source>
</reference>
<evidence type="ECO:0008006" key="4">
    <source>
        <dbReference type="Google" id="ProtNLM"/>
    </source>
</evidence>
<dbReference type="RefSeq" id="WP_377331637.1">
    <property type="nucleotide sequence ID" value="NZ_JBHSGB010000002.1"/>
</dbReference>
<feature type="transmembrane region" description="Helical" evidence="1">
    <location>
        <begin position="42"/>
        <end position="67"/>
    </location>
</feature>
<keyword evidence="1" id="KW-1133">Transmembrane helix</keyword>
<organism evidence="2 3">
    <name type="scientific">Rheinheimera marina</name>
    <dbReference type="NCBI Taxonomy" id="1774958"/>
    <lineage>
        <taxon>Bacteria</taxon>
        <taxon>Pseudomonadati</taxon>
        <taxon>Pseudomonadota</taxon>
        <taxon>Gammaproteobacteria</taxon>
        <taxon>Chromatiales</taxon>
        <taxon>Chromatiaceae</taxon>
        <taxon>Rheinheimera</taxon>
    </lineage>
</organism>
<comment type="caution">
    <text evidence="2">The sequence shown here is derived from an EMBL/GenBank/DDBJ whole genome shotgun (WGS) entry which is preliminary data.</text>
</comment>
<proteinExistence type="predicted"/>
<evidence type="ECO:0000313" key="3">
    <source>
        <dbReference type="Proteomes" id="UP001595962"/>
    </source>
</evidence>
<protein>
    <recommendedName>
        <fullName evidence="4">Bacteriocin</fullName>
    </recommendedName>
</protein>
<accession>A0ABV9JJK9</accession>
<keyword evidence="3" id="KW-1185">Reference proteome</keyword>